<dbReference type="InterPro" id="IPR036028">
    <property type="entry name" value="SH3-like_dom_sf"/>
</dbReference>
<name>A0A0L0D1H8_THETB</name>
<dbReference type="CDD" id="cd00174">
    <property type="entry name" value="SH3"/>
    <property type="match status" value="2"/>
</dbReference>
<dbReference type="Pfam" id="PF07653">
    <property type="entry name" value="SH3_2"/>
    <property type="match status" value="1"/>
</dbReference>
<dbReference type="GO" id="GO:0035091">
    <property type="term" value="F:phosphatidylinositol binding"/>
    <property type="evidence" value="ECO:0007669"/>
    <property type="project" value="InterPro"/>
</dbReference>
<dbReference type="EMBL" id="GL349433">
    <property type="protein sequence ID" value="KNC45995.1"/>
    <property type="molecule type" value="Genomic_DNA"/>
</dbReference>
<comment type="subcellular location">
    <subcellularLocation>
        <location evidence="1">Membrane</location>
        <topology evidence="1">Peripheral membrane protein</topology>
    </subcellularLocation>
</comment>
<dbReference type="InterPro" id="IPR036871">
    <property type="entry name" value="PX_dom_sf"/>
</dbReference>
<gene>
    <name evidence="10" type="ORF">AMSG_00113</name>
</gene>
<dbReference type="Proteomes" id="UP000054408">
    <property type="component" value="Unassembled WGS sequence"/>
</dbReference>
<feature type="domain" description="SH3" evidence="8">
    <location>
        <begin position="138"/>
        <end position="199"/>
    </location>
</feature>
<feature type="compositionally biased region" description="Low complexity" evidence="6">
    <location>
        <begin position="254"/>
        <end position="284"/>
    </location>
</feature>
<protein>
    <recommendedName>
        <fullName evidence="12">SH3 domain-containing protein</fullName>
    </recommendedName>
</protein>
<proteinExistence type="predicted"/>
<dbReference type="GeneID" id="25559933"/>
<feature type="domain" description="SH3" evidence="8">
    <location>
        <begin position="285"/>
        <end position="344"/>
    </location>
</feature>
<dbReference type="Pfam" id="PF00787">
    <property type="entry name" value="PX"/>
    <property type="match status" value="1"/>
</dbReference>
<evidence type="ECO:0008006" key="12">
    <source>
        <dbReference type="Google" id="ProtNLM"/>
    </source>
</evidence>
<dbReference type="STRING" id="461836.A0A0L0D1H8"/>
<feature type="compositionally biased region" description="Polar residues" evidence="6">
    <location>
        <begin position="234"/>
        <end position="245"/>
    </location>
</feature>
<dbReference type="CDD" id="cd06093">
    <property type="entry name" value="PX_domain"/>
    <property type="match status" value="1"/>
</dbReference>
<evidence type="ECO:0000256" key="4">
    <source>
        <dbReference type="ARBA" id="ARBA00023136"/>
    </source>
</evidence>
<keyword evidence="4 7" id="KW-0472">Membrane</keyword>
<evidence type="ECO:0000256" key="2">
    <source>
        <dbReference type="ARBA" id="ARBA00022443"/>
    </source>
</evidence>
<dbReference type="PANTHER" id="PTHR14167:SF81">
    <property type="entry name" value="ENDOPHILIN-A"/>
    <property type="match status" value="1"/>
</dbReference>
<dbReference type="SMART" id="SM00326">
    <property type="entry name" value="SH3"/>
    <property type="match status" value="2"/>
</dbReference>
<dbReference type="OrthoDB" id="10255964at2759"/>
<dbReference type="SUPFAM" id="SSF64268">
    <property type="entry name" value="PX domain"/>
    <property type="match status" value="1"/>
</dbReference>
<evidence type="ECO:0000313" key="10">
    <source>
        <dbReference type="EMBL" id="KNC45995.1"/>
    </source>
</evidence>
<dbReference type="InterPro" id="IPR050384">
    <property type="entry name" value="Endophilin_SH3RF"/>
</dbReference>
<dbReference type="eggNOG" id="KOG4348">
    <property type="taxonomic scope" value="Eukaryota"/>
</dbReference>
<keyword evidence="7" id="KW-1133">Transmembrane helix</keyword>
<evidence type="ECO:0000256" key="3">
    <source>
        <dbReference type="ARBA" id="ARBA00023054"/>
    </source>
</evidence>
<dbReference type="Pfam" id="PF14604">
    <property type="entry name" value="SH3_9"/>
    <property type="match status" value="1"/>
</dbReference>
<evidence type="ECO:0000313" key="11">
    <source>
        <dbReference type="Proteomes" id="UP000054408"/>
    </source>
</evidence>
<dbReference type="RefSeq" id="XP_013762975.1">
    <property type="nucleotide sequence ID" value="XM_013907521.1"/>
</dbReference>
<sequence>MADITVVCEGHETRFDKKKSYTVYVFSVATSAGVVMIYRRYSAIRRFYATLKEKKIEGFPDSFPKKNYLKRLSPATIEERKEAFNVFFSELLTIPDILIRFEDVREFLSLRTLIGESGKSGSDRAADVSAVLKNTTKRAPPQARAMFAFTAERPGEISLAVGDIVVLDSDPDEGGAWWEGKIGSVSGRFPANHVVLIGSSNQFDAAAEPPPVPPPINEALRIRRLTLHADAQRKLSSAQGANTWGETPPPPPSSASTSTSQPTPALQPPASAADAADTPTTSPAPPVVYARAVAKYAGDPESDISFKKGDLIEVIEEDESGWWFGRLGDEEGLFPATFVTLVDAT</sequence>
<dbReference type="PANTHER" id="PTHR14167">
    <property type="entry name" value="SH3 DOMAIN-CONTAINING"/>
    <property type="match status" value="1"/>
</dbReference>
<dbReference type="InterPro" id="IPR001452">
    <property type="entry name" value="SH3_domain"/>
</dbReference>
<keyword evidence="7" id="KW-0812">Transmembrane</keyword>
<dbReference type="PRINTS" id="PR00452">
    <property type="entry name" value="SH3DOMAIN"/>
</dbReference>
<dbReference type="PROSITE" id="PS50002">
    <property type="entry name" value="SH3"/>
    <property type="match status" value="2"/>
</dbReference>
<evidence type="ECO:0000256" key="6">
    <source>
        <dbReference type="SAM" id="MobiDB-lite"/>
    </source>
</evidence>
<dbReference type="SMART" id="SM00312">
    <property type="entry name" value="PX"/>
    <property type="match status" value="1"/>
</dbReference>
<dbReference type="Gene3D" id="3.30.1520.10">
    <property type="entry name" value="Phox-like domain"/>
    <property type="match status" value="1"/>
</dbReference>
<feature type="region of interest" description="Disordered" evidence="6">
    <location>
        <begin position="232"/>
        <end position="284"/>
    </location>
</feature>
<dbReference type="Gene3D" id="2.30.30.40">
    <property type="entry name" value="SH3 Domains"/>
    <property type="match status" value="2"/>
</dbReference>
<dbReference type="SUPFAM" id="SSF50044">
    <property type="entry name" value="SH3-domain"/>
    <property type="match status" value="2"/>
</dbReference>
<organism evidence="10 11">
    <name type="scientific">Thecamonas trahens ATCC 50062</name>
    <dbReference type="NCBI Taxonomy" id="461836"/>
    <lineage>
        <taxon>Eukaryota</taxon>
        <taxon>Apusozoa</taxon>
        <taxon>Apusomonadida</taxon>
        <taxon>Apusomonadidae</taxon>
        <taxon>Thecamonas</taxon>
    </lineage>
</organism>
<evidence type="ECO:0000256" key="7">
    <source>
        <dbReference type="SAM" id="Phobius"/>
    </source>
</evidence>
<evidence type="ECO:0000259" key="8">
    <source>
        <dbReference type="PROSITE" id="PS50002"/>
    </source>
</evidence>
<keyword evidence="11" id="KW-1185">Reference proteome</keyword>
<dbReference type="PROSITE" id="PS50195">
    <property type="entry name" value="PX"/>
    <property type="match status" value="1"/>
</dbReference>
<feature type="transmembrane region" description="Helical" evidence="7">
    <location>
        <begin position="21"/>
        <end position="38"/>
    </location>
</feature>
<evidence type="ECO:0000256" key="1">
    <source>
        <dbReference type="ARBA" id="ARBA00004170"/>
    </source>
</evidence>
<dbReference type="AlphaFoldDB" id="A0A0L0D1H8"/>
<evidence type="ECO:0000256" key="5">
    <source>
        <dbReference type="PROSITE-ProRule" id="PRU00192"/>
    </source>
</evidence>
<keyword evidence="3" id="KW-0175">Coiled coil</keyword>
<evidence type="ECO:0000259" key="9">
    <source>
        <dbReference type="PROSITE" id="PS50195"/>
    </source>
</evidence>
<accession>A0A0L0D1H8</accession>
<dbReference type="InterPro" id="IPR001683">
    <property type="entry name" value="PX_dom"/>
</dbReference>
<feature type="domain" description="PX" evidence="9">
    <location>
        <begin position="2"/>
        <end position="115"/>
    </location>
</feature>
<keyword evidence="2 5" id="KW-0728">SH3 domain</keyword>
<reference evidence="10 11" key="1">
    <citation type="submission" date="2010-05" db="EMBL/GenBank/DDBJ databases">
        <title>The Genome Sequence of Thecamonas trahens ATCC 50062.</title>
        <authorList>
            <consortium name="The Broad Institute Genome Sequencing Platform"/>
            <person name="Russ C."/>
            <person name="Cuomo C."/>
            <person name="Shea T."/>
            <person name="Young S.K."/>
            <person name="Zeng Q."/>
            <person name="Koehrsen M."/>
            <person name="Haas B."/>
            <person name="Borodovsky M."/>
            <person name="Guigo R."/>
            <person name="Alvarado L."/>
            <person name="Berlin A."/>
            <person name="Bochicchio J."/>
            <person name="Borenstein D."/>
            <person name="Chapman S."/>
            <person name="Chen Z."/>
            <person name="Freedman E."/>
            <person name="Gellesch M."/>
            <person name="Goldberg J."/>
            <person name="Griggs A."/>
            <person name="Gujja S."/>
            <person name="Heilman E."/>
            <person name="Heiman D."/>
            <person name="Hepburn T."/>
            <person name="Howarth C."/>
            <person name="Jen D."/>
            <person name="Larson L."/>
            <person name="Mehta T."/>
            <person name="Park D."/>
            <person name="Pearson M."/>
            <person name="Roberts A."/>
            <person name="Saif S."/>
            <person name="Shenoy N."/>
            <person name="Sisk P."/>
            <person name="Stolte C."/>
            <person name="Sykes S."/>
            <person name="Thomson T."/>
            <person name="Walk T."/>
            <person name="White J."/>
            <person name="Yandava C."/>
            <person name="Burger G."/>
            <person name="Gray M.W."/>
            <person name="Holland P.W.H."/>
            <person name="King N."/>
            <person name="Lang F.B.F."/>
            <person name="Roger A.J."/>
            <person name="Ruiz-Trillo I."/>
            <person name="Lander E."/>
            <person name="Nusbaum C."/>
        </authorList>
    </citation>
    <scope>NUCLEOTIDE SEQUENCE [LARGE SCALE GENOMIC DNA]</scope>
    <source>
        <strain evidence="10 11">ATCC 50062</strain>
    </source>
</reference>